<keyword evidence="4" id="KW-1185">Reference proteome</keyword>
<dbReference type="EMBL" id="BNAJ01000007">
    <property type="protein sequence ID" value="GHF51432.1"/>
    <property type="molecule type" value="Genomic_DNA"/>
</dbReference>
<dbReference type="RefSeq" id="WP_184113248.1">
    <property type="nucleotide sequence ID" value="NZ_BNAJ01000007.1"/>
</dbReference>
<reference evidence="1" key="1">
    <citation type="journal article" date="2014" name="Int. J. Syst. Evol. Microbiol.">
        <title>Complete genome of a new Firmicutes species belonging to the dominant human colonic microbiota ('Ruminococcus bicirculans') reveals two chromosomes and a selective capacity to utilize plant glucans.</title>
        <authorList>
            <consortium name="NISC Comparative Sequencing Program"/>
            <person name="Wegmann U."/>
            <person name="Louis P."/>
            <person name="Goesmann A."/>
            <person name="Henrissat B."/>
            <person name="Duncan S.H."/>
            <person name="Flint H.J."/>
        </authorList>
    </citation>
    <scope>NUCLEOTIDE SEQUENCE</scope>
    <source>
        <strain evidence="1">CGMCC 1.18437</strain>
    </source>
</reference>
<reference evidence="2 3" key="3">
    <citation type="submission" date="2020-08" db="EMBL/GenBank/DDBJ databases">
        <title>Genomic Encyclopedia of Type Strains, Phase IV (KMG-IV): sequencing the most valuable type-strain genomes for metagenomic binning, comparative biology and taxonomic classification.</title>
        <authorList>
            <person name="Goeker M."/>
        </authorList>
    </citation>
    <scope>NUCLEOTIDE SEQUENCE [LARGE SCALE GENOMIC DNA]</scope>
    <source>
        <strain evidence="2 3">DSM 27521</strain>
    </source>
</reference>
<reference evidence="4" key="2">
    <citation type="journal article" date="2019" name="Int. J. Syst. Evol. Microbiol.">
        <title>The Global Catalogue of Microorganisms (GCM) 10K type strain sequencing project: providing services to taxonomists for standard genome sequencing and annotation.</title>
        <authorList>
            <consortium name="The Broad Institute Genomics Platform"/>
            <consortium name="The Broad Institute Genome Sequencing Center for Infectious Disease"/>
            <person name="Wu L."/>
            <person name="Ma J."/>
        </authorList>
    </citation>
    <scope>NUCLEOTIDE SEQUENCE [LARGE SCALE GENOMIC DNA]</scope>
    <source>
        <strain evidence="4">CGMCC 1.18437</strain>
    </source>
</reference>
<organism evidence="2 3">
    <name type="scientific">Deinococcus metalli</name>
    <dbReference type="NCBI Taxonomy" id="1141878"/>
    <lineage>
        <taxon>Bacteria</taxon>
        <taxon>Thermotogati</taxon>
        <taxon>Deinococcota</taxon>
        <taxon>Deinococci</taxon>
        <taxon>Deinococcales</taxon>
        <taxon>Deinococcaceae</taxon>
        <taxon>Deinococcus</taxon>
    </lineage>
</organism>
<name>A0A7W8NR61_9DEIO</name>
<dbReference type="EMBL" id="JACHFK010000007">
    <property type="protein sequence ID" value="MBB5377570.1"/>
    <property type="molecule type" value="Genomic_DNA"/>
</dbReference>
<gene>
    <name evidence="1" type="ORF">GCM10017781_29980</name>
    <name evidence="2" type="ORF">HNQ07_003062</name>
</gene>
<comment type="caution">
    <text evidence="2">The sequence shown here is derived from an EMBL/GenBank/DDBJ whole genome shotgun (WGS) entry which is preliminary data.</text>
</comment>
<proteinExistence type="predicted"/>
<evidence type="ECO:0000313" key="1">
    <source>
        <dbReference type="EMBL" id="GHF51432.1"/>
    </source>
</evidence>
<evidence type="ECO:0000313" key="2">
    <source>
        <dbReference type="EMBL" id="MBB5377570.1"/>
    </source>
</evidence>
<protein>
    <submittedName>
        <fullName evidence="2">Uncharacterized protein</fullName>
    </submittedName>
</protein>
<dbReference type="Proteomes" id="UP000619376">
    <property type="component" value="Unassembled WGS sequence"/>
</dbReference>
<sequence length="65" mass="7459">MTTMEYGRHVRRILEWDEVEIEVDDPTPRMPVDLTHGSVFVVEEEDESAPASSLLTSVARLFGRR</sequence>
<accession>A0A7W8NR61</accession>
<reference evidence="1" key="4">
    <citation type="submission" date="2024-05" db="EMBL/GenBank/DDBJ databases">
        <authorList>
            <person name="Sun Q."/>
            <person name="Zhou Y."/>
        </authorList>
    </citation>
    <scope>NUCLEOTIDE SEQUENCE</scope>
    <source>
        <strain evidence="1">CGMCC 1.18437</strain>
    </source>
</reference>
<evidence type="ECO:0000313" key="4">
    <source>
        <dbReference type="Proteomes" id="UP000619376"/>
    </source>
</evidence>
<dbReference type="AlphaFoldDB" id="A0A7W8NR61"/>
<evidence type="ECO:0000313" key="3">
    <source>
        <dbReference type="Proteomes" id="UP000539473"/>
    </source>
</evidence>
<dbReference type="Proteomes" id="UP000539473">
    <property type="component" value="Unassembled WGS sequence"/>
</dbReference>